<reference evidence="1 2" key="1">
    <citation type="journal article" date="2021" name="Elife">
        <title>Chloroplast acquisition without the gene transfer in kleptoplastic sea slugs, Plakobranchus ocellatus.</title>
        <authorList>
            <person name="Maeda T."/>
            <person name="Takahashi S."/>
            <person name="Yoshida T."/>
            <person name="Shimamura S."/>
            <person name="Takaki Y."/>
            <person name="Nagai Y."/>
            <person name="Toyoda A."/>
            <person name="Suzuki Y."/>
            <person name="Arimoto A."/>
            <person name="Ishii H."/>
            <person name="Satoh N."/>
            <person name="Nishiyama T."/>
            <person name="Hasebe M."/>
            <person name="Maruyama T."/>
            <person name="Minagawa J."/>
            <person name="Obokata J."/>
            <person name="Shigenobu S."/>
        </authorList>
    </citation>
    <scope>NUCLEOTIDE SEQUENCE [LARGE SCALE GENOMIC DNA]</scope>
</reference>
<dbReference type="PANTHER" id="PTHR37984">
    <property type="entry name" value="PROTEIN CBG26694"/>
    <property type="match status" value="1"/>
</dbReference>
<evidence type="ECO:0008006" key="3">
    <source>
        <dbReference type="Google" id="ProtNLM"/>
    </source>
</evidence>
<evidence type="ECO:0000313" key="1">
    <source>
        <dbReference type="EMBL" id="GFR84320.1"/>
    </source>
</evidence>
<evidence type="ECO:0000313" key="2">
    <source>
        <dbReference type="Proteomes" id="UP000762676"/>
    </source>
</evidence>
<dbReference type="Proteomes" id="UP000762676">
    <property type="component" value="Unassembled WGS sequence"/>
</dbReference>
<dbReference type="InterPro" id="IPR050951">
    <property type="entry name" value="Retrovirus_Pol_polyprotein"/>
</dbReference>
<dbReference type="PANTHER" id="PTHR37984:SF9">
    <property type="entry name" value="INTEGRASE CATALYTIC DOMAIN-CONTAINING PROTEIN"/>
    <property type="match status" value="1"/>
</dbReference>
<accession>A0AAV4GIT4</accession>
<dbReference type="AlphaFoldDB" id="A0AAV4GIT4"/>
<gene>
    <name evidence="1" type="ORF">ElyMa_004147800</name>
</gene>
<proteinExistence type="predicted"/>
<protein>
    <recommendedName>
        <fullName evidence="3">Integrase catalytic domain-containing protein</fullName>
    </recommendedName>
</protein>
<comment type="caution">
    <text evidence="1">The sequence shown here is derived from an EMBL/GenBank/DDBJ whole genome shotgun (WGS) entry which is preliminary data.</text>
</comment>
<name>A0AAV4GIT4_9GAST</name>
<organism evidence="1 2">
    <name type="scientific">Elysia marginata</name>
    <dbReference type="NCBI Taxonomy" id="1093978"/>
    <lineage>
        <taxon>Eukaryota</taxon>
        <taxon>Metazoa</taxon>
        <taxon>Spiralia</taxon>
        <taxon>Lophotrochozoa</taxon>
        <taxon>Mollusca</taxon>
        <taxon>Gastropoda</taxon>
        <taxon>Heterobranchia</taxon>
        <taxon>Euthyneura</taxon>
        <taxon>Panpulmonata</taxon>
        <taxon>Sacoglossa</taxon>
        <taxon>Placobranchoidea</taxon>
        <taxon>Plakobranchidae</taxon>
        <taxon>Elysia</taxon>
    </lineage>
</organism>
<sequence>MRKEILDRIHDVHPRITKSRERAKQGISEDIQRMVSECRLCLEIRPTQPSETLVPTELPDRSFQKVAIHICELNKETYLVSVDYYSRYFDINKLHNITAIFSEC</sequence>
<keyword evidence="2" id="KW-1185">Reference proteome</keyword>
<dbReference type="EMBL" id="BMAT01008396">
    <property type="protein sequence ID" value="GFR84320.1"/>
    <property type="molecule type" value="Genomic_DNA"/>
</dbReference>